<evidence type="ECO:0000256" key="3">
    <source>
        <dbReference type="ARBA" id="ARBA00022630"/>
    </source>
</evidence>
<protein>
    <submittedName>
        <fullName evidence="7">NAD(P)/FAD-dependent oxidoreductase</fullName>
    </submittedName>
</protein>
<keyword evidence="5" id="KW-0560">Oxidoreductase</keyword>
<dbReference type="InterPro" id="IPR050346">
    <property type="entry name" value="FMO-like"/>
</dbReference>
<dbReference type="InterPro" id="IPR020946">
    <property type="entry name" value="Flavin_mOase-like"/>
</dbReference>
<comment type="similarity">
    <text evidence="2">Belongs to the FAD-binding monooxygenase family.</text>
</comment>
<evidence type="ECO:0000256" key="4">
    <source>
        <dbReference type="ARBA" id="ARBA00022827"/>
    </source>
</evidence>
<dbReference type="PANTHER" id="PTHR23023">
    <property type="entry name" value="DIMETHYLANILINE MONOOXYGENASE"/>
    <property type="match status" value="1"/>
</dbReference>
<dbReference type="SUPFAM" id="SSF51905">
    <property type="entry name" value="FAD/NAD(P)-binding domain"/>
    <property type="match status" value="2"/>
</dbReference>
<sequence length="500" mass="56642">MVRGTDCPPRRCALRHPPRILPPSSLNGPGQDRNGLTSRVAIIGAGPSGMAQLRAFESARHTGREMPEIVCFEKQADWGGQWNFTWRTGMDAHGEPVHSSMYRNLWSNGPKEALEFAEYTFDEHFGRPISSYPPRAVLWDYINGRVEKSDVKQYVRFNTVVRWVQYNEDTNTFSVTVHDMAANRTETSEFDYVVVGSGHFSYPNVPEFAGIETFPGSLRHAHDFRGAEALADKDVLLIGASYSAEDIGVQAYKMGARSVTFSYRTQPMGFDWPKGMREVPLVERFEGSTVHFSDGTSGEFDAVVLCTGYLHHYPFLPSDLALDSPNCLYPDGLYRGVVSEANDRLFYLGAQDQWFTFNMFDAQAWFVRDVILGDFELPGPQARWQDMDAWRRRFSELNGPADEIRFQADYIRDLIELTDYPMFDLDEVVRIFLAWKHDKQVNILGYRDAVYPSVMTGTMAAVHHTPWLAELDDSLERYLSEPEPDDVDGLVDSPGSVDAA</sequence>
<dbReference type="InterPro" id="IPR036188">
    <property type="entry name" value="FAD/NAD-bd_sf"/>
</dbReference>
<evidence type="ECO:0000256" key="1">
    <source>
        <dbReference type="ARBA" id="ARBA00009183"/>
    </source>
</evidence>
<dbReference type="Gene3D" id="3.50.50.60">
    <property type="entry name" value="FAD/NAD(P)-binding domain"/>
    <property type="match status" value="2"/>
</dbReference>
<evidence type="ECO:0000256" key="5">
    <source>
        <dbReference type="ARBA" id="ARBA00023002"/>
    </source>
</evidence>
<reference evidence="7 8" key="1">
    <citation type="submission" date="2019-03" db="EMBL/GenBank/DDBJ databases">
        <authorList>
            <person name="Dong K."/>
        </authorList>
    </citation>
    <scope>NUCLEOTIDE SEQUENCE [LARGE SCALE GENOMIC DNA]</scope>
    <source>
        <strain evidence="8">dk512</strain>
    </source>
</reference>
<evidence type="ECO:0000256" key="6">
    <source>
        <dbReference type="SAM" id="MobiDB-lite"/>
    </source>
</evidence>
<dbReference type="EMBL" id="CP038266">
    <property type="protein sequence ID" value="QBR89489.1"/>
    <property type="molecule type" value="Genomic_DNA"/>
</dbReference>
<dbReference type="Proteomes" id="UP000295748">
    <property type="component" value="Chromosome"/>
</dbReference>
<name>A0ABX5STL7_9MICO</name>
<keyword evidence="4" id="KW-0274">FAD</keyword>
<evidence type="ECO:0000313" key="7">
    <source>
        <dbReference type="EMBL" id="QBR89489.1"/>
    </source>
</evidence>
<feature type="region of interest" description="Disordered" evidence="6">
    <location>
        <begin position="1"/>
        <end position="35"/>
    </location>
</feature>
<keyword evidence="3" id="KW-0285">Flavoprotein</keyword>
<evidence type="ECO:0000256" key="2">
    <source>
        <dbReference type="ARBA" id="ARBA00010139"/>
    </source>
</evidence>
<dbReference type="Pfam" id="PF00743">
    <property type="entry name" value="FMO-like"/>
    <property type="match status" value="1"/>
</dbReference>
<accession>A0ABX5STL7</accession>
<comment type="similarity">
    <text evidence="1">Belongs to the FMO family.</text>
</comment>
<organism evidence="7 8">
    <name type="scientific">Microbacterium wangchenii</name>
    <dbReference type="NCBI Taxonomy" id="2541726"/>
    <lineage>
        <taxon>Bacteria</taxon>
        <taxon>Bacillati</taxon>
        <taxon>Actinomycetota</taxon>
        <taxon>Actinomycetes</taxon>
        <taxon>Micrococcales</taxon>
        <taxon>Microbacteriaceae</taxon>
        <taxon>Microbacterium</taxon>
    </lineage>
</organism>
<evidence type="ECO:0000313" key="8">
    <source>
        <dbReference type="Proteomes" id="UP000295748"/>
    </source>
</evidence>
<keyword evidence="8" id="KW-1185">Reference proteome</keyword>
<proteinExistence type="inferred from homology"/>
<gene>
    <name evidence="7" type="ORF">E4K62_12875</name>
</gene>